<sequence>MSDVLLPARAPARLRRPRPGGGWHRAVWRWHFFASFLVVPILLVLATTGLIYLFRFQLEPMLHPALMRVEQQPHTIAQPFSTQVGIVESAYPGSTAVSMTEPRDQHSPTVVSIVTASGRARDVYVDPYVPEVLGSLDPDRTLSGTAIRIHRDLMAGKWGDHVIEVGVCWAVVMALTGYYLFVRGWRARRRARRSKGSGARLRSRHALVGAFAGIGLLTLLVTGLPWTGFWGAHVQSLATKHGSSMWSMDPGAISNPTSTLDESLPHSHTQDVPWALGDTEVPSSQPPSGGTGAGEHNVASVDTALTVADQAGLRHPMTVALPSGDDPKGVYSVIGYAFDAPSDERTVHIDRYGGQVVSTYGYADYPLLAKVVSQGIGLHEGRSLGLWSFWASTLMCVGIIVMCVTGPLMWWRRRPRGAGRIGAPRGRMPIRRTPALAVLLVALGVFLPLLGVSLVAVLLLDQLVLRRVPALTRWFDAG</sequence>
<dbReference type="OrthoDB" id="9791166at2"/>
<feature type="transmembrane region" description="Helical" evidence="2">
    <location>
        <begin position="435"/>
        <end position="460"/>
    </location>
</feature>
<feature type="transmembrane region" description="Helical" evidence="2">
    <location>
        <begin position="206"/>
        <end position="226"/>
    </location>
</feature>
<feature type="transmembrane region" description="Helical" evidence="2">
    <location>
        <begin position="32"/>
        <end position="54"/>
    </location>
</feature>
<dbReference type="Proteomes" id="UP000198832">
    <property type="component" value="Unassembled WGS sequence"/>
</dbReference>
<evidence type="ECO:0000313" key="4">
    <source>
        <dbReference type="Proteomes" id="UP000198832"/>
    </source>
</evidence>
<dbReference type="STRING" id="574651.SAMN04487968_105132"/>
<dbReference type="AlphaFoldDB" id="A0A1I1I4P4"/>
<evidence type="ECO:0000256" key="1">
    <source>
        <dbReference type="SAM" id="MobiDB-lite"/>
    </source>
</evidence>
<gene>
    <name evidence="3" type="ORF">SAMN04487968_105132</name>
</gene>
<keyword evidence="2" id="KW-0812">Transmembrane</keyword>
<protein>
    <submittedName>
        <fullName evidence="3">Uncharacterized iron-regulated membrane protein</fullName>
    </submittedName>
</protein>
<dbReference type="InterPro" id="IPR005625">
    <property type="entry name" value="PepSY-ass_TM"/>
</dbReference>
<dbReference type="Pfam" id="PF03929">
    <property type="entry name" value="PepSY_TM"/>
    <property type="match status" value="1"/>
</dbReference>
<feature type="transmembrane region" description="Helical" evidence="2">
    <location>
        <begin position="387"/>
        <end position="411"/>
    </location>
</feature>
<dbReference type="RefSeq" id="WP_091122535.1">
    <property type="nucleotide sequence ID" value="NZ_FOLB01000005.1"/>
</dbReference>
<keyword evidence="4" id="KW-1185">Reference proteome</keyword>
<accession>A0A1I1I4P4</accession>
<keyword evidence="2" id="KW-1133">Transmembrane helix</keyword>
<feature type="transmembrane region" description="Helical" evidence="2">
    <location>
        <begin position="162"/>
        <end position="185"/>
    </location>
</feature>
<dbReference type="PANTHER" id="PTHR34219:SF1">
    <property type="entry name" value="PEPSY DOMAIN-CONTAINING PROTEIN"/>
    <property type="match status" value="1"/>
</dbReference>
<organism evidence="3 4">
    <name type="scientific">Nocardioides terrae</name>
    <dbReference type="NCBI Taxonomy" id="574651"/>
    <lineage>
        <taxon>Bacteria</taxon>
        <taxon>Bacillati</taxon>
        <taxon>Actinomycetota</taxon>
        <taxon>Actinomycetes</taxon>
        <taxon>Propionibacteriales</taxon>
        <taxon>Nocardioidaceae</taxon>
        <taxon>Nocardioides</taxon>
    </lineage>
</organism>
<keyword evidence="2" id="KW-0472">Membrane</keyword>
<dbReference type="EMBL" id="FOLB01000005">
    <property type="protein sequence ID" value="SFC31287.1"/>
    <property type="molecule type" value="Genomic_DNA"/>
</dbReference>
<feature type="region of interest" description="Disordered" evidence="1">
    <location>
        <begin position="248"/>
        <end position="296"/>
    </location>
</feature>
<proteinExistence type="predicted"/>
<evidence type="ECO:0000256" key="2">
    <source>
        <dbReference type="SAM" id="Phobius"/>
    </source>
</evidence>
<name>A0A1I1I4P4_9ACTN</name>
<dbReference type="PANTHER" id="PTHR34219">
    <property type="entry name" value="IRON-REGULATED INNER MEMBRANE PROTEIN-RELATED"/>
    <property type="match status" value="1"/>
</dbReference>
<reference evidence="3 4" key="1">
    <citation type="submission" date="2016-10" db="EMBL/GenBank/DDBJ databases">
        <authorList>
            <person name="de Groot N.N."/>
        </authorList>
    </citation>
    <scope>NUCLEOTIDE SEQUENCE [LARGE SCALE GENOMIC DNA]</scope>
    <source>
        <strain evidence="3 4">CGMCC 1.7056</strain>
    </source>
</reference>
<evidence type="ECO:0000313" key="3">
    <source>
        <dbReference type="EMBL" id="SFC31287.1"/>
    </source>
</evidence>